<dbReference type="InterPro" id="IPR027095">
    <property type="entry name" value="Golgin-45"/>
</dbReference>
<evidence type="ECO:0008006" key="4">
    <source>
        <dbReference type="Google" id="ProtNLM"/>
    </source>
</evidence>
<dbReference type="Proteomes" id="UP000614350">
    <property type="component" value="Unassembled WGS sequence"/>
</dbReference>
<feature type="coiled-coil region" evidence="1">
    <location>
        <begin position="138"/>
        <end position="172"/>
    </location>
</feature>
<dbReference type="AlphaFoldDB" id="A0A834NFH7"/>
<comment type="caution">
    <text evidence="2">The sequence shown here is derived from an EMBL/GenBank/DDBJ whole genome shotgun (WGS) entry which is preliminary data.</text>
</comment>
<dbReference type="EMBL" id="JACSEA010000003">
    <property type="protein sequence ID" value="KAF7405528.1"/>
    <property type="molecule type" value="Genomic_DNA"/>
</dbReference>
<evidence type="ECO:0000313" key="3">
    <source>
        <dbReference type="Proteomes" id="UP000614350"/>
    </source>
</evidence>
<organism evidence="2 3">
    <name type="scientific">Vespula vulgaris</name>
    <name type="common">Yellow jacket</name>
    <name type="synonym">Wasp</name>
    <dbReference type="NCBI Taxonomy" id="7454"/>
    <lineage>
        <taxon>Eukaryota</taxon>
        <taxon>Metazoa</taxon>
        <taxon>Ecdysozoa</taxon>
        <taxon>Arthropoda</taxon>
        <taxon>Hexapoda</taxon>
        <taxon>Insecta</taxon>
        <taxon>Pterygota</taxon>
        <taxon>Neoptera</taxon>
        <taxon>Endopterygota</taxon>
        <taxon>Hymenoptera</taxon>
        <taxon>Apocrita</taxon>
        <taxon>Aculeata</taxon>
        <taxon>Vespoidea</taxon>
        <taxon>Vespidae</taxon>
        <taxon>Vespinae</taxon>
        <taxon>Vespula</taxon>
    </lineage>
</organism>
<dbReference type="GO" id="GO:0000139">
    <property type="term" value="C:Golgi membrane"/>
    <property type="evidence" value="ECO:0007669"/>
    <property type="project" value="TreeGrafter"/>
</dbReference>
<protein>
    <recommendedName>
        <fullName evidence="4">Golgin-45</fullName>
    </recommendedName>
</protein>
<keyword evidence="1" id="KW-0175">Coiled coil</keyword>
<sequence>MAGVAENHKSNCQLKTEDVQIMDCVGRTQGDGMENVVTVENEVKQSKCRLNDSLIYYPKNLKQSVLTPPVAPTGTIVNLIPKNITKAVNPIVPVEKKNKKHSKWDTSINVAATDVAKLKINDVNIEKERSNEKGEKEESNWNKEKKIYETEIQKLKEENSQLENQLKFQAQVNGELKNLLVAAVGEDLETKVHLLTEDKLQLARALLNSAQHLSTHQEQTEWLAGQCEVWRSKFLASSLMVEELARWKAALRQRTTDLQESIKRLLEERKNIRDASLKTYRTLSILLESFDPVRAASYKRHALPSTNVIDLAQGCCQLAEILKVQLLSGMLNTISNKDINITGLEMQTLAEKNAEQLLMSPNLLMSGRQDAACSAVMGAAFAIGGQIFIPREPSNISCCPNCSGEINQI</sequence>
<dbReference type="PANTHER" id="PTHR13066">
    <property type="entry name" value="BASIC LEUCINE ZIPPER NUCLEAR FACTOR 1 BLZF1 PROTEIN"/>
    <property type="match status" value="1"/>
</dbReference>
<keyword evidence="3" id="KW-1185">Reference proteome</keyword>
<gene>
    <name evidence="2" type="ORF">HZH66_004434</name>
</gene>
<accession>A0A834NFH7</accession>
<feature type="coiled-coil region" evidence="1">
    <location>
        <begin position="248"/>
        <end position="275"/>
    </location>
</feature>
<dbReference type="PANTHER" id="PTHR13066:SF2">
    <property type="entry name" value="GOLGIN-45"/>
    <property type="match status" value="1"/>
</dbReference>
<reference evidence="2" key="1">
    <citation type="journal article" date="2020" name="G3 (Bethesda)">
        <title>High-Quality Assemblies for Three Invasive Social Wasps from the &lt;i&gt;Vespula&lt;/i&gt; Genus.</title>
        <authorList>
            <person name="Harrop T.W.R."/>
            <person name="Guhlin J."/>
            <person name="McLaughlin G.M."/>
            <person name="Permina E."/>
            <person name="Stockwell P."/>
            <person name="Gilligan J."/>
            <person name="Le Lec M.F."/>
            <person name="Gruber M.A.M."/>
            <person name="Quinn O."/>
            <person name="Lovegrove M."/>
            <person name="Duncan E.J."/>
            <person name="Remnant E.J."/>
            <person name="Van Eeckhoven J."/>
            <person name="Graham B."/>
            <person name="Knapp R.A."/>
            <person name="Langford K.W."/>
            <person name="Kronenberg Z."/>
            <person name="Press M.O."/>
            <person name="Eacker S.M."/>
            <person name="Wilson-Rankin E.E."/>
            <person name="Purcell J."/>
            <person name="Lester P.J."/>
            <person name="Dearden P.K."/>
        </authorList>
    </citation>
    <scope>NUCLEOTIDE SEQUENCE</scope>
    <source>
        <strain evidence="2">Marl-1</strain>
    </source>
</reference>
<dbReference type="GO" id="GO:0043001">
    <property type="term" value="P:Golgi to plasma membrane protein transport"/>
    <property type="evidence" value="ECO:0007669"/>
    <property type="project" value="InterPro"/>
</dbReference>
<proteinExistence type="predicted"/>
<evidence type="ECO:0000256" key="1">
    <source>
        <dbReference type="SAM" id="Coils"/>
    </source>
</evidence>
<evidence type="ECO:0000313" key="2">
    <source>
        <dbReference type="EMBL" id="KAF7405528.1"/>
    </source>
</evidence>
<dbReference type="GO" id="GO:0007030">
    <property type="term" value="P:Golgi organization"/>
    <property type="evidence" value="ECO:0007669"/>
    <property type="project" value="InterPro"/>
</dbReference>
<name>A0A834NFH7_VESVU</name>